<dbReference type="EMBL" id="WHSB02000005">
    <property type="protein sequence ID" value="MCQ4631248.1"/>
    <property type="molecule type" value="Genomic_DNA"/>
</dbReference>
<reference evidence="2" key="1">
    <citation type="submission" date="2021-07" db="EMBL/GenBank/DDBJ databases">
        <title>Shinella sp. nov., a novel member of the genus Shinella from water.</title>
        <authorList>
            <person name="Deng Y."/>
        </authorList>
    </citation>
    <scope>NUCLEOTIDE SEQUENCE</scope>
    <source>
        <strain evidence="2">CPCC 100929</strain>
    </source>
</reference>
<feature type="region of interest" description="Disordered" evidence="1">
    <location>
        <begin position="348"/>
        <end position="388"/>
    </location>
</feature>
<feature type="region of interest" description="Disordered" evidence="1">
    <location>
        <begin position="268"/>
        <end position="295"/>
    </location>
</feature>
<organism evidence="2 3">
    <name type="scientific">Shinella lacus</name>
    <dbReference type="NCBI Taxonomy" id="2654216"/>
    <lineage>
        <taxon>Bacteria</taxon>
        <taxon>Pseudomonadati</taxon>
        <taxon>Pseudomonadota</taxon>
        <taxon>Alphaproteobacteria</taxon>
        <taxon>Hyphomicrobiales</taxon>
        <taxon>Rhizobiaceae</taxon>
        <taxon>Shinella</taxon>
    </lineage>
</organism>
<dbReference type="RefSeq" id="WP_256117799.1">
    <property type="nucleotide sequence ID" value="NZ_WHSB02000005.1"/>
</dbReference>
<evidence type="ECO:0000313" key="3">
    <source>
        <dbReference type="Proteomes" id="UP000996601"/>
    </source>
</evidence>
<accession>A0ABT1R7T1</accession>
<evidence type="ECO:0000256" key="1">
    <source>
        <dbReference type="SAM" id="MobiDB-lite"/>
    </source>
</evidence>
<sequence>MLTPLQSAQSTAAVSAMQSIVETIEDRRREEAEKTSGRKTDDVLQPAALRSDDTARQANARINEHFFGSNGRGEDTLAKLISRFSDALGVTQQEGETPRAFAQRLSDMLTLVDGIALPAKGSTLNVTLGGLGTTLTAVKQAMAGPSDDQTANLVARLAFASGVEQGEEEADADFEKRLSTMLTRLRGELPTDVATLESKSGLSDLGLKATDLVAAIRSPYGAEAERVKEALAEKARDEKALTPEMRKVLARLEDAADPKSIEELKLDRTKRDPTRVEDAETRAEREETIQSLEAGEKLEDVQKLQDAVGRAHEDATKDKTDGKAADDPAKAAVDTIQLLAAGAAATALAEKTPATSDKAPTDAKDITAETVRDLDAASVREQEEREEAKKEIFTLRVDDNGIYDLITRQLVA</sequence>
<comment type="caution">
    <text evidence="2">The sequence shown here is derived from an EMBL/GenBank/DDBJ whole genome shotgun (WGS) entry which is preliminary data.</text>
</comment>
<name>A0ABT1R7T1_9HYPH</name>
<feature type="region of interest" description="Disordered" evidence="1">
    <location>
        <begin position="308"/>
        <end position="328"/>
    </location>
</feature>
<proteinExistence type="predicted"/>
<evidence type="ECO:0000313" key="2">
    <source>
        <dbReference type="EMBL" id="MCQ4631248.1"/>
    </source>
</evidence>
<feature type="region of interest" description="Disordered" evidence="1">
    <location>
        <begin position="24"/>
        <end position="53"/>
    </location>
</feature>
<keyword evidence="3" id="KW-1185">Reference proteome</keyword>
<protein>
    <submittedName>
        <fullName evidence="2">Uncharacterized protein</fullName>
    </submittedName>
</protein>
<feature type="compositionally biased region" description="Basic and acidic residues" evidence="1">
    <location>
        <begin position="24"/>
        <end position="42"/>
    </location>
</feature>
<feature type="compositionally biased region" description="Basic and acidic residues" evidence="1">
    <location>
        <begin position="359"/>
        <end position="388"/>
    </location>
</feature>
<gene>
    <name evidence="2" type="ORF">GB927_014435</name>
</gene>
<dbReference type="Proteomes" id="UP000996601">
    <property type="component" value="Unassembled WGS sequence"/>
</dbReference>